<dbReference type="Gene3D" id="1.10.287.130">
    <property type="match status" value="1"/>
</dbReference>
<evidence type="ECO:0000256" key="10">
    <source>
        <dbReference type="ARBA" id="ARBA00023136"/>
    </source>
</evidence>
<dbReference type="InterPro" id="IPR050428">
    <property type="entry name" value="TCS_sensor_his_kinase"/>
</dbReference>
<dbReference type="InterPro" id="IPR003594">
    <property type="entry name" value="HATPase_dom"/>
</dbReference>
<evidence type="ECO:0000256" key="12">
    <source>
        <dbReference type="SAM" id="Phobius"/>
    </source>
</evidence>
<keyword evidence="6 12" id="KW-0812">Transmembrane</keyword>
<organism evidence="15 16">
    <name type="scientific">Shewanella sairae</name>
    <dbReference type="NCBI Taxonomy" id="190310"/>
    <lineage>
        <taxon>Bacteria</taxon>
        <taxon>Pseudomonadati</taxon>
        <taxon>Pseudomonadota</taxon>
        <taxon>Gammaproteobacteria</taxon>
        <taxon>Alteromonadales</taxon>
        <taxon>Shewanellaceae</taxon>
        <taxon>Shewanella</taxon>
    </lineage>
</organism>
<gene>
    <name evidence="15" type="ORF">TUM4438_25080</name>
</gene>
<dbReference type="PANTHER" id="PTHR45436:SF4">
    <property type="entry name" value="SENSOR PROTEIN PHOQ"/>
    <property type="match status" value="1"/>
</dbReference>
<dbReference type="SMART" id="SM00387">
    <property type="entry name" value="HATPase_c"/>
    <property type="match status" value="1"/>
</dbReference>
<protein>
    <recommendedName>
        <fullName evidence="3">histidine kinase</fullName>
        <ecNumber evidence="3">2.7.13.3</ecNumber>
    </recommendedName>
</protein>
<accession>A0ABQ4PI39</accession>
<dbReference type="SUPFAM" id="SSF55874">
    <property type="entry name" value="ATPase domain of HSP90 chaperone/DNA topoisomerase II/histidine kinase"/>
    <property type="match status" value="1"/>
</dbReference>
<keyword evidence="5" id="KW-0808">Transferase</keyword>
<feature type="coiled-coil region" evidence="11">
    <location>
        <begin position="313"/>
        <end position="340"/>
    </location>
</feature>
<dbReference type="InterPro" id="IPR004358">
    <property type="entry name" value="Sig_transdc_His_kin-like_C"/>
</dbReference>
<keyword evidence="16" id="KW-1185">Reference proteome</keyword>
<dbReference type="RefSeq" id="WP_220781501.1">
    <property type="nucleotide sequence ID" value="NZ_BPEY01000043.1"/>
</dbReference>
<evidence type="ECO:0000256" key="7">
    <source>
        <dbReference type="ARBA" id="ARBA00022777"/>
    </source>
</evidence>
<dbReference type="Pfam" id="PF02518">
    <property type="entry name" value="HATPase_c"/>
    <property type="match status" value="1"/>
</dbReference>
<evidence type="ECO:0000256" key="8">
    <source>
        <dbReference type="ARBA" id="ARBA00022989"/>
    </source>
</evidence>
<dbReference type="PRINTS" id="PR00344">
    <property type="entry name" value="BCTRLSENSOR"/>
</dbReference>
<evidence type="ECO:0000313" key="16">
    <source>
        <dbReference type="Proteomes" id="UP000887104"/>
    </source>
</evidence>
<dbReference type="EMBL" id="BPEY01000043">
    <property type="protein sequence ID" value="GIU47098.1"/>
    <property type="molecule type" value="Genomic_DNA"/>
</dbReference>
<proteinExistence type="predicted"/>
<keyword evidence="11" id="KW-0175">Coiled coil</keyword>
<evidence type="ECO:0000313" key="15">
    <source>
        <dbReference type="EMBL" id="GIU47098.1"/>
    </source>
</evidence>
<dbReference type="PROSITE" id="PS50885">
    <property type="entry name" value="HAMP"/>
    <property type="match status" value="1"/>
</dbReference>
<evidence type="ECO:0000256" key="11">
    <source>
        <dbReference type="SAM" id="Coils"/>
    </source>
</evidence>
<evidence type="ECO:0000256" key="6">
    <source>
        <dbReference type="ARBA" id="ARBA00022692"/>
    </source>
</evidence>
<evidence type="ECO:0000259" key="14">
    <source>
        <dbReference type="PROSITE" id="PS50885"/>
    </source>
</evidence>
<dbReference type="Proteomes" id="UP000887104">
    <property type="component" value="Unassembled WGS sequence"/>
</dbReference>
<name>A0ABQ4PI39_9GAMM</name>
<feature type="domain" description="HAMP" evidence="14">
    <location>
        <begin position="277"/>
        <end position="328"/>
    </location>
</feature>
<sequence>MHRLKRLPQLMHSLKARLIISAMLLVLVLLPIVGITLNDAFKLQVKSASVKELKAYVYSILAVTEVDNQQLLMPEVLLENQFNVIQSGLYALITVPVKPSVAPPADAADDFAAKFIENNSVKNRSIESNFVENRSVENKSVENQPITLVQQANVNNRDARKIAWRSNSLLGIDLSAAITTAVHTAAIFPQPEKGQGQFSEIILNGEPHLVYGFSASFETEQLNKLGEPQLTRFPFTVYIIKDQQDYQLQVQAFNQQLWRWLLILMTALLTIQILWLWWTLKPLTRLQRELAAIENGQANKLDEHYPTELNAVAKQLNTLLNTEQNQRKRYRNALADLAHSLKTPLAVIQSQKDLSPQSFDQVSHINRIIGHQLKRAQSAAGAAWHLGVAVVEVSDKLVRNLPKIYCQPAITITEDVDRNAVFKGDASDLTEILGNLLDNACKAANAQVLFQVKIVHAQLIITVEDDGMGIDEALHAQIFERGIRADTYQQGHGIGLAIVRDLVDSYQGQLTVGRSTTLSGAKFQLSFKH</sequence>
<evidence type="ECO:0000256" key="5">
    <source>
        <dbReference type="ARBA" id="ARBA00022679"/>
    </source>
</evidence>
<dbReference type="PANTHER" id="PTHR45436">
    <property type="entry name" value="SENSOR HISTIDINE KINASE YKOH"/>
    <property type="match status" value="1"/>
</dbReference>
<feature type="transmembrane region" description="Helical" evidence="12">
    <location>
        <begin position="257"/>
        <end position="278"/>
    </location>
</feature>
<dbReference type="EC" id="2.7.13.3" evidence="3"/>
<dbReference type="InterPro" id="IPR036890">
    <property type="entry name" value="HATPase_C_sf"/>
</dbReference>
<feature type="domain" description="Histidine kinase" evidence="13">
    <location>
        <begin position="336"/>
        <end position="529"/>
    </location>
</feature>
<comment type="subcellular location">
    <subcellularLocation>
        <location evidence="2">Membrane</location>
    </subcellularLocation>
</comment>
<keyword evidence="8 12" id="KW-1133">Transmembrane helix</keyword>
<dbReference type="Gene3D" id="3.30.565.10">
    <property type="entry name" value="Histidine kinase-like ATPase, C-terminal domain"/>
    <property type="match status" value="1"/>
</dbReference>
<reference evidence="15" key="1">
    <citation type="submission" date="2021-05" db="EMBL/GenBank/DDBJ databases">
        <title>Molecular characterization for Shewanella algae harboring chromosomal blaOXA-55-like strains isolated from clinical and environment sample.</title>
        <authorList>
            <person name="Ohama Y."/>
            <person name="Aoki K."/>
            <person name="Harada S."/>
            <person name="Moriya K."/>
            <person name="Ishii Y."/>
            <person name="Tateda K."/>
        </authorList>
    </citation>
    <scope>NUCLEOTIDE SEQUENCE</scope>
    <source>
        <strain evidence="15">JCM 11563</strain>
    </source>
</reference>
<dbReference type="InterPro" id="IPR005467">
    <property type="entry name" value="His_kinase_dom"/>
</dbReference>
<dbReference type="InterPro" id="IPR003660">
    <property type="entry name" value="HAMP_dom"/>
</dbReference>
<evidence type="ECO:0000256" key="1">
    <source>
        <dbReference type="ARBA" id="ARBA00000085"/>
    </source>
</evidence>
<keyword evidence="4" id="KW-0597">Phosphoprotein</keyword>
<dbReference type="PROSITE" id="PS50109">
    <property type="entry name" value="HIS_KIN"/>
    <property type="match status" value="1"/>
</dbReference>
<comment type="caution">
    <text evidence="15">The sequence shown here is derived from an EMBL/GenBank/DDBJ whole genome shotgun (WGS) entry which is preliminary data.</text>
</comment>
<evidence type="ECO:0000259" key="13">
    <source>
        <dbReference type="PROSITE" id="PS50109"/>
    </source>
</evidence>
<evidence type="ECO:0000256" key="9">
    <source>
        <dbReference type="ARBA" id="ARBA00023012"/>
    </source>
</evidence>
<evidence type="ECO:0000256" key="4">
    <source>
        <dbReference type="ARBA" id="ARBA00022553"/>
    </source>
</evidence>
<dbReference type="GO" id="GO:0016301">
    <property type="term" value="F:kinase activity"/>
    <property type="evidence" value="ECO:0007669"/>
    <property type="project" value="UniProtKB-KW"/>
</dbReference>
<evidence type="ECO:0000256" key="3">
    <source>
        <dbReference type="ARBA" id="ARBA00012438"/>
    </source>
</evidence>
<evidence type="ECO:0000256" key="2">
    <source>
        <dbReference type="ARBA" id="ARBA00004370"/>
    </source>
</evidence>
<keyword evidence="7 15" id="KW-0418">Kinase</keyword>
<comment type="catalytic activity">
    <reaction evidence="1">
        <text>ATP + protein L-histidine = ADP + protein N-phospho-L-histidine.</text>
        <dbReference type="EC" id="2.7.13.3"/>
    </reaction>
</comment>
<keyword evidence="10 12" id="KW-0472">Membrane</keyword>
<keyword evidence="9" id="KW-0902">Two-component regulatory system</keyword>